<reference evidence="2 3" key="1">
    <citation type="submission" date="2024-02" db="EMBL/GenBank/DDBJ databases">
        <authorList>
            <person name="Chen Y."/>
            <person name="Shah S."/>
            <person name="Dougan E. K."/>
            <person name="Thang M."/>
            <person name="Chan C."/>
        </authorList>
    </citation>
    <scope>NUCLEOTIDE SEQUENCE [LARGE SCALE GENOMIC DNA]</scope>
</reference>
<feature type="compositionally biased region" description="Polar residues" evidence="1">
    <location>
        <begin position="78"/>
        <end position="91"/>
    </location>
</feature>
<comment type="caution">
    <text evidence="2">The sequence shown here is derived from an EMBL/GenBank/DDBJ whole genome shotgun (WGS) entry which is preliminary data.</text>
</comment>
<evidence type="ECO:0000256" key="1">
    <source>
        <dbReference type="SAM" id="MobiDB-lite"/>
    </source>
</evidence>
<sequence>MSEEVPDVPELLDPFSAAETAAQSVLEQVLQEGGKLLYDSYIERKSFSFAATAACEVLIGELKMCFVRHDLGEDQLSKPGTSSRPGTSSKSDMARPHSTEAGLYSARGALIESTLRPGSAPATADRFASSQAAAPDHQRKETEEADYGEANPGCLPDSGKMARRDGWLLETEPPRSRIDTWARACVPIRKVFRKDERKNAPPVKRSGSRASYGSVSIPGSRSPSRFGAHTVAETETSAPKPIRNQQIPLVDEREEDEEEAMLRELKEREARKMRDDQVRSERKAAEAEEAKMSQVKDDKKKQFAYDSDGNLILVQPPQVHRLPNPNTAPTFVCKQEEVSQEHRVPEKKAARREKGRRRENSVEFKDGFKKFLSQQPSMMEAMVMSPGVELEENHRSKKGEKAKSHKPSTMSRKEYEEMTKGMGGVPEQTVATPIKSVPPRKVSHVDTAPPKEMQAKQAEQEQPGVGPGQSDAKGTRAEGSAVKIPQAPAAPRPIQPAPPSGARVQKRDGLGYVLSTRERPRINAGSRFPHCAAQPPLGATMGHGLAPSPRKYEDYYFPSATASLVEEVLENQTASPLNNHGQIVSKNPQLKTRLFGRQ</sequence>
<accession>A0ABP0JDP5</accession>
<evidence type="ECO:0000313" key="3">
    <source>
        <dbReference type="Proteomes" id="UP001642464"/>
    </source>
</evidence>
<feature type="compositionally biased region" description="Polar residues" evidence="1">
    <location>
        <begin position="576"/>
        <end position="590"/>
    </location>
</feature>
<feature type="region of interest" description="Disordered" evidence="1">
    <location>
        <begin position="390"/>
        <end position="508"/>
    </location>
</feature>
<feature type="compositionally biased region" description="Pro residues" evidence="1">
    <location>
        <begin position="488"/>
        <end position="499"/>
    </location>
</feature>
<evidence type="ECO:0000313" key="2">
    <source>
        <dbReference type="EMBL" id="CAK9012509.1"/>
    </source>
</evidence>
<dbReference type="Proteomes" id="UP001642464">
    <property type="component" value="Unassembled WGS sequence"/>
</dbReference>
<feature type="compositionally biased region" description="Polar residues" evidence="1">
    <location>
        <begin position="208"/>
        <end position="223"/>
    </location>
</feature>
<feature type="compositionally biased region" description="Basic and acidic residues" evidence="1">
    <location>
        <begin position="391"/>
        <end position="402"/>
    </location>
</feature>
<keyword evidence="3" id="KW-1185">Reference proteome</keyword>
<feature type="compositionally biased region" description="Polar residues" evidence="1">
    <location>
        <begin position="233"/>
        <end position="247"/>
    </location>
</feature>
<feature type="region of interest" description="Disordered" evidence="1">
    <location>
        <begin position="73"/>
        <end position="97"/>
    </location>
</feature>
<feature type="compositionally biased region" description="Basic and acidic residues" evidence="1">
    <location>
        <begin position="334"/>
        <end position="348"/>
    </location>
</feature>
<name>A0ABP0JDP5_9DINO</name>
<protein>
    <submittedName>
        <fullName evidence="2">Protein decapping 5</fullName>
    </submittedName>
</protein>
<dbReference type="EMBL" id="CAXAMM010006836">
    <property type="protein sequence ID" value="CAK9012509.1"/>
    <property type="molecule type" value="Genomic_DNA"/>
</dbReference>
<gene>
    <name evidence="2" type="ORF">SCF082_LOCUS11538</name>
</gene>
<feature type="region of interest" description="Disordered" evidence="1">
    <location>
        <begin position="196"/>
        <end position="300"/>
    </location>
</feature>
<organism evidence="2 3">
    <name type="scientific">Durusdinium trenchii</name>
    <dbReference type="NCBI Taxonomy" id="1381693"/>
    <lineage>
        <taxon>Eukaryota</taxon>
        <taxon>Sar</taxon>
        <taxon>Alveolata</taxon>
        <taxon>Dinophyceae</taxon>
        <taxon>Suessiales</taxon>
        <taxon>Symbiodiniaceae</taxon>
        <taxon>Durusdinium</taxon>
    </lineage>
</organism>
<feature type="region of interest" description="Disordered" evidence="1">
    <location>
        <begin position="116"/>
        <end position="161"/>
    </location>
</feature>
<feature type="region of interest" description="Disordered" evidence="1">
    <location>
        <begin position="576"/>
        <end position="598"/>
    </location>
</feature>
<feature type="region of interest" description="Disordered" evidence="1">
    <location>
        <begin position="315"/>
        <end position="361"/>
    </location>
</feature>
<proteinExistence type="predicted"/>
<feature type="compositionally biased region" description="Basic and acidic residues" evidence="1">
    <location>
        <begin position="260"/>
        <end position="300"/>
    </location>
</feature>
<dbReference type="EMBL" id="CAXAMM010006836">
    <property type="protein sequence ID" value="CAK9012507.1"/>
    <property type="molecule type" value="Genomic_DNA"/>
</dbReference>
<feature type="compositionally biased region" description="Low complexity" evidence="1">
    <location>
        <begin position="451"/>
        <end position="462"/>
    </location>
</feature>